<proteinExistence type="inferred from homology"/>
<evidence type="ECO:0000256" key="9">
    <source>
        <dbReference type="ARBA" id="ARBA00022842"/>
    </source>
</evidence>
<feature type="transmembrane region" description="Helical" evidence="18">
    <location>
        <begin position="417"/>
        <end position="439"/>
    </location>
</feature>
<organism evidence="19 20">
    <name type="scientific">Lyngbya confervoides BDU141951</name>
    <dbReference type="NCBI Taxonomy" id="1574623"/>
    <lineage>
        <taxon>Bacteria</taxon>
        <taxon>Bacillati</taxon>
        <taxon>Cyanobacteriota</taxon>
        <taxon>Cyanophyceae</taxon>
        <taxon>Oscillatoriophycideae</taxon>
        <taxon>Oscillatoriales</taxon>
        <taxon>Microcoleaceae</taxon>
        <taxon>Lyngbya</taxon>
    </lineage>
</organism>
<protein>
    <recommendedName>
        <fullName evidence="16">Beta-monoglucosyldiacylglycerol synthase</fullName>
        <ecNumber evidence="15">2.4.1.336</ecNumber>
    </recommendedName>
    <alternativeName>
        <fullName evidence="17">UDP-glucose:1,2-diacylglycerol 3-beta-D-glucosyltransferase</fullName>
    </alternativeName>
</protein>
<dbReference type="EC" id="2.4.1.336" evidence="15"/>
<dbReference type="FunFam" id="3.90.550.10:FF:000164">
    <property type="entry name" value="Beta-(1-3)-glucosyl transferase"/>
    <property type="match status" value="1"/>
</dbReference>
<dbReference type="GO" id="GO:0016020">
    <property type="term" value="C:membrane"/>
    <property type="evidence" value="ECO:0007669"/>
    <property type="project" value="UniProtKB-SubCell"/>
</dbReference>
<evidence type="ECO:0000256" key="2">
    <source>
        <dbReference type="ARBA" id="ARBA00004141"/>
    </source>
</evidence>
<evidence type="ECO:0000256" key="8">
    <source>
        <dbReference type="ARBA" id="ARBA00022798"/>
    </source>
</evidence>
<evidence type="ECO:0000313" key="19">
    <source>
        <dbReference type="EMBL" id="MCM1982677.1"/>
    </source>
</evidence>
<comment type="similarity">
    <text evidence="3">Belongs to the glycosyltransferase 2 family.</text>
</comment>
<evidence type="ECO:0000256" key="6">
    <source>
        <dbReference type="ARBA" id="ARBA00022679"/>
    </source>
</evidence>
<keyword evidence="4" id="KW-0444">Lipid biosynthesis</keyword>
<dbReference type="InterPro" id="IPR050321">
    <property type="entry name" value="Glycosyltr_2/OpgH_subfam"/>
</dbReference>
<evidence type="ECO:0000256" key="11">
    <source>
        <dbReference type="ARBA" id="ARBA00023098"/>
    </source>
</evidence>
<dbReference type="SUPFAM" id="SSF53448">
    <property type="entry name" value="Nucleotide-diphospho-sugar transferases"/>
    <property type="match status" value="1"/>
</dbReference>
<accession>A0ABD4T364</accession>
<gene>
    <name evidence="19" type="ORF">QQ91_0007545</name>
</gene>
<dbReference type="GO" id="GO:0006071">
    <property type="term" value="P:glycerol metabolic process"/>
    <property type="evidence" value="ECO:0007669"/>
    <property type="project" value="UniProtKB-KW"/>
</dbReference>
<feature type="transmembrane region" description="Helical" evidence="18">
    <location>
        <begin position="376"/>
        <end position="396"/>
    </location>
</feature>
<evidence type="ECO:0000256" key="5">
    <source>
        <dbReference type="ARBA" id="ARBA00022676"/>
    </source>
</evidence>
<evidence type="ECO:0000256" key="13">
    <source>
        <dbReference type="ARBA" id="ARBA00023277"/>
    </source>
</evidence>
<keyword evidence="7 18" id="KW-0812">Transmembrane</keyword>
<feature type="transmembrane region" description="Helical" evidence="18">
    <location>
        <begin position="34"/>
        <end position="50"/>
    </location>
</feature>
<evidence type="ECO:0000256" key="12">
    <source>
        <dbReference type="ARBA" id="ARBA00023136"/>
    </source>
</evidence>
<evidence type="ECO:0000256" key="1">
    <source>
        <dbReference type="ARBA" id="ARBA00001946"/>
    </source>
</evidence>
<dbReference type="Proteomes" id="UP000031561">
    <property type="component" value="Unassembled WGS sequence"/>
</dbReference>
<keyword evidence="13" id="KW-0119">Carbohydrate metabolism</keyword>
<keyword evidence="20" id="KW-1185">Reference proteome</keyword>
<dbReference type="CDD" id="cd06423">
    <property type="entry name" value="CESA_like"/>
    <property type="match status" value="1"/>
</dbReference>
<evidence type="ECO:0000256" key="10">
    <source>
        <dbReference type="ARBA" id="ARBA00022989"/>
    </source>
</evidence>
<sequence length="454" mass="50710">MSKLVANRNHASGGLEDNFELDFDYPATGSRRRRAATVVAAVWLSTWILHGVSWGIWAGFGLAAVFGLHTVRLLFAPAPEAPPPLSEDTPAMGYPLISLVVAAKNEESVITSLVRNLDALDYPSDRLELWVVDDNSEDRTLSMLKALSSAYPQLHVHSRPLGAQGGKSGALNDVLPLTRGELLGVFDADAQIPATLLRAVVPLFNRSAVGAVQVRKSITNADCNVLTQGQQAEMVLDAFMQQQRIATGGLGELRGNGQFVRRQALMACGGWNELTITDDLDLTFRLHLNRWDIDLLQVPAVQEEGVTRPLALWHQRNRWAEGGYQRYLDYWPMLARNELGRAKTFDMLMFYLTQYLLPTAAIPDMILSWSRNQLPLLMPVTSLAIALSFFGTWVGLQQTYERERREARRFSLIAQSLQATVYLCHWFVVVSSVTLRMAVRPKRLKWVKTQRVGA</sequence>
<evidence type="ECO:0000256" key="14">
    <source>
        <dbReference type="ARBA" id="ARBA00053004"/>
    </source>
</evidence>
<evidence type="ECO:0000256" key="17">
    <source>
        <dbReference type="ARBA" id="ARBA00078564"/>
    </source>
</evidence>
<dbReference type="EMBL" id="JTHE03000044">
    <property type="protein sequence ID" value="MCM1982677.1"/>
    <property type="molecule type" value="Genomic_DNA"/>
</dbReference>
<dbReference type="PANTHER" id="PTHR43867">
    <property type="entry name" value="CELLULOSE SYNTHASE CATALYTIC SUBUNIT A [UDP-FORMING]"/>
    <property type="match status" value="1"/>
</dbReference>
<keyword evidence="11" id="KW-0443">Lipid metabolism</keyword>
<keyword evidence="12 18" id="KW-0472">Membrane</keyword>
<evidence type="ECO:0000256" key="16">
    <source>
        <dbReference type="ARBA" id="ARBA00068721"/>
    </source>
</evidence>
<keyword evidence="10 18" id="KW-1133">Transmembrane helix</keyword>
<keyword evidence="9" id="KW-0460">Magnesium</keyword>
<reference evidence="19 20" key="1">
    <citation type="journal article" date="2015" name="Genome Announc.">
        <title>Draft Genome Sequence of Filamentous Marine Cyanobacterium Lyngbya confervoides Strain BDU141951.</title>
        <authorList>
            <person name="Chandrababunaidu M.M."/>
            <person name="Sen D."/>
            <person name="Tripathy S."/>
        </authorList>
    </citation>
    <scope>NUCLEOTIDE SEQUENCE [LARGE SCALE GENOMIC DNA]</scope>
    <source>
        <strain evidence="19 20">BDU141951</strain>
    </source>
</reference>
<keyword evidence="8" id="KW-0319">Glycerol metabolism</keyword>
<evidence type="ECO:0000313" key="20">
    <source>
        <dbReference type="Proteomes" id="UP000031561"/>
    </source>
</evidence>
<evidence type="ECO:0000256" key="15">
    <source>
        <dbReference type="ARBA" id="ARBA00066964"/>
    </source>
</evidence>
<dbReference type="GO" id="GO:0016758">
    <property type="term" value="F:hexosyltransferase activity"/>
    <property type="evidence" value="ECO:0007669"/>
    <property type="project" value="UniProtKB-ARBA"/>
</dbReference>
<evidence type="ECO:0000256" key="3">
    <source>
        <dbReference type="ARBA" id="ARBA00006739"/>
    </source>
</evidence>
<dbReference type="InterPro" id="IPR029044">
    <property type="entry name" value="Nucleotide-diphossugar_trans"/>
</dbReference>
<evidence type="ECO:0000256" key="4">
    <source>
        <dbReference type="ARBA" id="ARBA00022516"/>
    </source>
</evidence>
<keyword evidence="6" id="KW-0808">Transferase</keyword>
<dbReference type="RefSeq" id="WP_250833286.1">
    <property type="nucleotide sequence ID" value="NZ_JTHE03000044.1"/>
</dbReference>
<evidence type="ECO:0000256" key="18">
    <source>
        <dbReference type="SAM" id="Phobius"/>
    </source>
</evidence>
<dbReference type="AlphaFoldDB" id="A0ABD4T364"/>
<dbReference type="GO" id="GO:0046467">
    <property type="term" value="P:membrane lipid biosynthetic process"/>
    <property type="evidence" value="ECO:0007669"/>
    <property type="project" value="UniProtKB-ARBA"/>
</dbReference>
<dbReference type="PANTHER" id="PTHR43867:SF2">
    <property type="entry name" value="CELLULOSE SYNTHASE CATALYTIC SUBUNIT A [UDP-FORMING]"/>
    <property type="match status" value="1"/>
</dbReference>
<name>A0ABD4T364_9CYAN</name>
<keyword evidence="5" id="KW-0328">Glycosyltransferase</keyword>
<comment type="subcellular location">
    <subcellularLocation>
        <location evidence="2">Membrane</location>
        <topology evidence="2">Multi-pass membrane protein</topology>
    </subcellularLocation>
</comment>
<dbReference type="Gene3D" id="3.90.550.10">
    <property type="entry name" value="Spore Coat Polysaccharide Biosynthesis Protein SpsA, Chain A"/>
    <property type="match status" value="1"/>
</dbReference>
<dbReference type="Pfam" id="PF13641">
    <property type="entry name" value="Glyco_tranf_2_3"/>
    <property type="match status" value="1"/>
</dbReference>
<evidence type="ECO:0000256" key="7">
    <source>
        <dbReference type="ARBA" id="ARBA00022692"/>
    </source>
</evidence>
<comment type="catalytic activity">
    <reaction evidence="14">
        <text>a 1,2-diacyl-sn-glycerol + UDP-alpha-D-glucose = a 1,2-diacyl-3-O-(beta-D-glucopyranosyl)-sn-glycerol + UDP + H(+)</text>
        <dbReference type="Rhea" id="RHEA:17285"/>
        <dbReference type="ChEBI" id="CHEBI:15378"/>
        <dbReference type="ChEBI" id="CHEBI:17815"/>
        <dbReference type="ChEBI" id="CHEBI:58223"/>
        <dbReference type="ChEBI" id="CHEBI:58885"/>
        <dbReference type="ChEBI" id="CHEBI:75799"/>
        <dbReference type="EC" id="2.4.1.336"/>
    </reaction>
</comment>
<comment type="caution">
    <text evidence="19">The sequence shown here is derived from an EMBL/GenBank/DDBJ whole genome shotgun (WGS) entry which is preliminary data.</text>
</comment>
<comment type="cofactor">
    <cofactor evidence="1">
        <name>Mg(2+)</name>
        <dbReference type="ChEBI" id="CHEBI:18420"/>
    </cofactor>
</comment>